<dbReference type="Gene3D" id="3.10.310.30">
    <property type="match status" value="1"/>
</dbReference>
<dbReference type="EMBL" id="JBHSXN010000002">
    <property type="protein sequence ID" value="MFC6954043.1"/>
    <property type="molecule type" value="Genomic_DNA"/>
</dbReference>
<gene>
    <name evidence="2" type="ORF">ACFQGB_14330</name>
</gene>
<dbReference type="PANTHER" id="PTHR42146:SF1">
    <property type="entry name" value="OLIGORIBONUCLEASE NRNB"/>
    <property type="match status" value="1"/>
</dbReference>
<proteinExistence type="predicted"/>
<dbReference type="AlphaFoldDB" id="A0ABD5VHV0"/>
<protein>
    <submittedName>
        <fullName evidence="2">DHH family phosphoesterase</fullName>
    </submittedName>
</protein>
<feature type="compositionally biased region" description="Acidic residues" evidence="1">
    <location>
        <begin position="355"/>
        <end position="388"/>
    </location>
</feature>
<feature type="region of interest" description="Disordered" evidence="1">
    <location>
        <begin position="353"/>
        <end position="388"/>
    </location>
</feature>
<evidence type="ECO:0000313" key="2">
    <source>
        <dbReference type="EMBL" id="MFC6954043.1"/>
    </source>
</evidence>
<dbReference type="RefSeq" id="WP_336350985.1">
    <property type="nucleotide sequence ID" value="NZ_JAZAQL010000002.1"/>
</dbReference>
<evidence type="ECO:0000313" key="3">
    <source>
        <dbReference type="Proteomes" id="UP001596395"/>
    </source>
</evidence>
<dbReference type="PANTHER" id="PTHR42146">
    <property type="entry name" value="3',5'-CYCLIC-NUCLEOTIDE PHOSPHODIESTERASE"/>
    <property type="match status" value="1"/>
</dbReference>
<name>A0ABD5VHV0_9EURY</name>
<organism evidence="2 3">
    <name type="scientific">Halorubellus litoreus</name>
    <dbReference type="NCBI Taxonomy" id="755308"/>
    <lineage>
        <taxon>Archaea</taxon>
        <taxon>Methanobacteriati</taxon>
        <taxon>Methanobacteriota</taxon>
        <taxon>Stenosarchaea group</taxon>
        <taxon>Halobacteria</taxon>
        <taxon>Halobacteriales</taxon>
        <taxon>Halorubellaceae</taxon>
        <taxon>Halorubellus</taxon>
    </lineage>
</organism>
<keyword evidence="3" id="KW-1185">Reference proteome</keyword>
<dbReference type="InterPro" id="IPR038763">
    <property type="entry name" value="DHH_sf"/>
</dbReference>
<accession>A0ABD5VHV0</accession>
<sequence>MDESLIEQDDMSLARKSVLPGTGFFVPDEVDEERREREAAEALAGQSVAVVADPDADGLACVALLREVYGDAGLVPAGPHDLEEGMELVAEYGEPGLDVFVCDLCPDKFEYVDEELSALVETAGSVRWFDHHQWDDDVAAKVRDAGVDLVVGNSDEECTADVAVRSLEYDFDEQYVDLAAVTRDHDLWLREDPRSDDLADLAYWLDPEEYIDIVREGGADLPADAQELLAERRVEKEALIEKAVDRGEIREVNGWTVGVTYGRCSQNEVAEAFREQGADASVVVKPAGSASIRGTDRFERCHEVAGQVNGGGHPKAAGCKPDIYDDMLDYAHHWTTRGATAKQVILDGFRHLEREDEAGADEGGADDAGADEAGDDDGDDDDASAAAE</sequence>
<comment type="caution">
    <text evidence="2">The sequence shown here is derived from an EMBL/GenBank/DDBJ whole genome shotgun (WGS) entry which is preliminary data.</text>
</comment>
<dbReference type="SUPFAM" id="SSF64182">
    <property type="entry name" value="DHH phosphoesterases"/>
    <property type="match status" value="1"/>
</dbReference>
<evidence type="ECO:0000256" key="1">
    <source>
        <dbReference type="SAM" id="MobiDB-lite"/>
    </source>
</evidence>
<reference evidence="2 3" key="1">
    <citation type="journal article" date="2019" name="Int. J. Syst. Evol. Microbiol.">
        <title>The Global Catalogue of Microorganisms (GCM) 10K type strain sequencing project: providing services to taxonomists for standard genome sequencing and annotation.</title>
        <authorList>
            <consortium name="The Broad Institute Genomics Platform"/>
            <consortium name="The Broad Institute Genome Sequencing Center for Infectious Disease"/>
            <person name="Wu L."/>
            <person name="Ma J."/>
        </authorList>
    </citation>
    <scope>NUCLEOTIDE SEQUENCE [LARGE SCALE GENOMIC DNA]</scope>
    <source>
        <strain evidence="2 3">GX26</strain>
    </source>
</reference>
<dbReference type="InterPro" id="IPR052968">
    <property type="entry name" value="Nucleotide_metab_enz"/>
</dbReference>
<dbReference type="Proteomes" id="UP001596395">
    <property type="component" value="Unassembled WGS sequence"/>
</dbReference>